<feature type="signal peptide" evidence="1">
    <location>
        <begin position="1"/>
        <end position="22"/>
    </location>
</feature>
<dbReference type="AlphaFoldDB" id="A0A7W8MGV0"/>
<keyword evidence="3" id="KW-1185">Reference proteome</keyword>
<evidence type="ECO:0000313" key="2">
    <source>
        <dbReference type="EMBL" id="MBB5291567.1"/>
    </source>
</evidence>
<dbReference type="RefSeq" id="WP_183253140.1">
    <property type="nucleotide sequence ID" value="NZ_BAAAFF010000006.1"/>
</dbReference>
<dbReference type="Gene3D" id="3.90.226.10">
    <property type="entry name" value="2-enoyl-CoA Hydratase, Chain A, domain 1"/>
    <property type="match status" value="1"/>
</dbReference>
<dbReference type="GO" id="GO:0006508">
    <property type="term" value="P:proteolysis"/>
    <property type="evidence" value="ECO:0007669"/>
    <property type="project" value="InterPro"/>
</dbReference>
<evidence type="ECO:0000256" key="1">
    <source>
        <dbReference type="SAM" id="SignalP"/>
    </source>
</evidence>
<sequence length="496" mass="53802">MKTPPAVLAGLSVILCAGAAAAQNAPSAMHQSRDWSAALREDATALHAAIIGSHPGVHDTLNPMFRDKVDASLSQALGRAGTTTDAGGWWWAMRSFVAGFDDGHVQLGLTDQSFSFPTRWPGFLTTYRGGDAIVASRDDTDGNTPPIGARLVECDGVSADQLAEDRIGEFRGRWFLESQRTTFGSWLFMSASNPWVPEMQTCRFEIEGGVRAWSLNWRPIEASDLSTRRRELLQRPAAVFGVEALDDGGVWVSMPSFNGTPGSEAHTALTAMLDEMGRKQGELRAAPYVVLDLRGNGGGSSHWSAALATILWGEDWLRGHTLPPIEAIEWRASEPNLATIQGYLDEWTAAGEDAERIAWARRIVDGMTEARAAGRPYWRSVATTGPEVTSELNSPLLVGGRVYVLTDPACASACLDAVDIWKAAGAVQIGRETSADTVYMDTRTEPLPSGLANLTLPMKVWRGRQRGNNEPQRPAHVFDGDMSDSAALRVWIRSLT</sequence>
<dbReference type="InterPro" id="IPR029045">
    <property type="entry name" value="ClpP/crotonase-like_dom_sf"/>
</dbReference>
<accession>A0A7W8MGV0</accession>
<dbReference type="SUPFAM" id="SSF52096">
    <property type="entry name" value="ClpP/crotonase"/>
    <property type="match status" value="1"/>
</dbReference>
<proteinExistence type="predicted"/>
<dbReference type="Proteomes" id="UP000566663">
    <property type="component" value="Unassembled WGS sequence"/>
</dbReference>
<evidence type="ECO:0008006" key="4">
    <source>
        <dbReference type="Google" id="ProtNLM"/>
    </source>
</evidence>
<comment type="caution">
    <text evidence="2">The sequence shown here is derived from an EMBL/GenBank/DDBJ whole genome shotgun (WGS) entry which is preliminary data.</text>
</comment>
<organism evidence="2 3">
    <name type="scientific">Brevundimonas basaltis</name>
    <dbReference type="NCBI Taxonomy" id="472166"/>
    <lineage>
        <taxon>Bacteria</taxon>
        <taxon>Pseudomonadati</taxon>
        <taxon>Pseudomonadota</taxon>
        <taxon>Alphaproteobacteria</taxon>
        <taxon>Caulobacterales</taxon>
        <taxon>Caulobacteraceae</taxon>
        <taxon>Brevundimonas</taxon>
    </lineage>
</organism>
<name>A0A7W8MGV0_9CAUL</name>
<keyword evidence="1" id="KW-0732">Signal</keyword>
<protein>
    <recommendedName>
        <fullName evidence="4">Peptidase family S41</fullName>
    </recommendedName>
</protein>
<dbReference type="EMBL" id="JACHFZ010000002">
    <property type="protein sequence ID" value="MBB5291567.1"/>
    <property type="molecule type" value="Genomic_DNA"/>
</dbReference>
<dbReference type="GO" id="GO:0008236">
    <property type="term" value="F:serine-type peptidase activity"/>
    <property type="evidence" value="ECO:0007669"/>
    <property type="project" value="InterPro"/>
</dbReference>
<reference evidence="2 3" key="1">
    <citation type="submission" date="2020-08" db="EMBL/GenBank/DDBJ databases">
        <title>Genomic Encyclopedia of Type Strains, Phase IV (KMG-IV): sequencing the most valuable type-strain genomes for metagenomic binning, comparative biology and taxonomic classification.</title>
        <authorList>
            <person name="Goeker M."/>
        </authorList>
    </citation>
    <scope>NUCLEOTIDE SEQUENCE [LARGE SCALE GENOMIC DNA]</scope>
    <source>
        <strain evidence="2 3">DSM 25335</strain>
    </source>
</reference>
<feature type="chain" id="PRO_5031044349" description="Peptidase family S41" evidence="1">
    <location>
        <begin position="23"/>
        <end position="496"/>
    </location>
</feature>
<gene>
    <name evidence="2" type="ORF">HNQ67_001081</name>
</gene>
<evidence type="ECO:0000313" key="3">
    <source>
        <dbReference type="Proteomes" id="UP000566663"/>
    </source>
</evidence>